<dbReference type="GO" id="GO:0004452">
    <property type="term" value="F:isopentenyl-diphosphate delta-isomerase activity"/>
    <property type="evidence" value="ECO:0007669"/>
    <property type="project" value="UniProtKB-UniRule"/>
</dbReference>
<feature type="binding site" evidence="11">
    <location>
        <begin position="11"/>
        <end position="12"/>
    </location>
    <ligand>
        <name>substrate</name>
    </ligand>
</feature>
<evidence type="ECO:0000259" key="12">
    <source>
        <dbReference type="Pfam" id="PF01070"/>
    </source>
</evidence>
<feature type="domain" description="FMN-dependent dehydrogenase" evidence="12">
    <location>
        <begin position="178"/>
        <end position="304"/>
    </location>
</feature>
<feature type="binding site" evidence="11">
    <location>
        <position position="164"/>
    </location>
    <ligand>
        <name>Mg(2+)</name>
        <dbReference type="ChEBI" id="CHEBI:18420"/>
    </ligand>
</feature>
<evidence type="ECO:0000313" key="14">
    <source>
        <dbReference type="Proteomes" id="UP001056756"/>
    </source>
</evidence>
<comment type="cofactor">
    <cofactor evidence="11">
        <name>NADPH</name>
        <dbReference type="ChEBI" id="CHEBI:57783"/>
    </cofactor>
</comment>
<comment type="subcellular location">
    <subcellularLocation>
        <location evidence="11">Cytoplasm</location>
    </subcellularLocation>
</comment>
<feature type="binding site" evidence="11">
    <location>
        <position position="128"/>
    </location>
    <ligand>
        <name>FMN</name>
        <dbReference type="ChEBI" id="CHEBI:58210"/>
    </ligand>
</feature>
<evidence type="ECO:0000256" key="2">
    <source>
        <dbReference type="ARBA" id="ARBA00022490"/>
    </source>
</evidence>
<name>A0A9J6ZA68_9BACL</name>
<keyword evidence="2 11" id="KW-0963">Cytoplasm</keyword>
<comment type="function">
    <text evidence="11">Involved in the biosynthesis of isoprenoids. Catalyzes the 1,3-allylic rearrangement of the homoallylic substrate isopentenyl (IPP) to its allylic isomer, dimethylallyl diphosphate (DMAPP).</text>
</comment>
<dbReference type="EMBL" id="CP097899">
    <property type="protein sequence ID" value="URN92848.1"/>
    <property type="molecule type" value="Genomic_DNA"/>
</dbReference>
<protein>
    <recommendedName>
        <fullName evidence="11">Isopentenyl-diphosphate delta-isomerase</fullName>
        <shortName evidence="11">IPP isomerase</shortName>
        <ecNumber evidence="11">5.3.3.2</ecNumber>
    </recommendedName>
    <alternativeName>
        <fullName evidence="11">Isopentenyl diphosphate:dimethylallyl diphosphate isomerase</fullName>
    </alternativeName>
    <alternativeName>
        <fullName evidence="11">Isopentenyl pyrophosphate isomerase</fullName>
    </alternativeName>
    <alternativeName>
        <fullName evidence="11">Type 2 isopentenyl diphosphate isomerase</fullName>
        <shortName evidence="11">IDI-2</shortName>
    </alternativeName>
</protein>
<feature type="binding site" evidence="11">
    <location>
        <position position="195"/>
    </location>
    <ligand>
        <name>FMN</name>
        <dbReference type="ChEBI" id="CHEBI:58210"/>
    </ligand>
</feature>
<keyword evidence="4 11" id="KW-0288">FMN</keyword>
<feature type="binding site" evidence="11">
    <location>
        <position position="225"/>
    </location>
    <ligand>
        <name>FMN</name>
        <dbReference type="ChEBI" id="CHEBI:58210"/>
    </ligand>
</feature>
<dbReference type="Pfam" id="PF01070">
    <property type="entry name" value="FMN_dh"/>
    <property type="match status" value="1"/>
</dbReference>
<dbReference type="PANTHER" id="PTHR43665">
    <property type="entry name" value="ISOPENTENYL-DIPHOSPHATE DELTA-ISOMERASE"/>
    <property type="match status" value="1"/>
</dbReference>
<dbReference type="AlphaFoldDB" id="A0A9J6ZA68"/>
<dbReference type="HAMAP" id="MF_00354">
    <property type="entry name" value="Idi_2"/>
    <property type="match status" value="1"/>
</dbReference>
<dbReference type="Gene3D" id="3.20.20.70">
    <property type="entry name" value="Aldolase class I"/>
    <property type="match status" value="1"/>
</dbReference>
<keyword evidence="7 11" id="KW-0521">NADP</keyword>
<comment type="similarity">
    <text evidence="11">Belongs to the IPP isomerase type 2 family.</text>
</comment>
<comment type="cofactor">
    <cofactor evidence="11">
        <name>Mg(2+)</name>
        <dbReference type="ChEBI" id="CHEBI:18420"/>
    </cofactor>
</comment>
<dbReference type="KEGG" id="plig:NAG76_13445"/>
<dbReference type="InterPro" id="IPR013785">
    <property type="entry name" value="Aldolase_TIM"/>
</dbReference>
<dbReference type="CDD" id="cd02811">
    <property type="entry name" value="IDI-2_FMN"/>
    <property type="match status" value="1"/>
</dbReference>
<keyword evidence="5 11" id="KW-0479">Metal-binding</keyword>
<dbReference type="GO" id="GO:0016491">
    <property type="term" value="F:oxidoreductase activity"/>
    <property type="evidence" value="ECO:0007669"/>
    <property type="project" value="InterPro"/>
</dbReference>
<keyword evidence="9 11" id="KW-0413">Isomerase</keyword>
<evidence type="ECO:0000313" key="13">
    <source>
        <dbReference type="EMBL" id="URN92848.1"/>
    </source>
</evidence>
<sequence>MGNDHTKTSKRKDEHISICLQEDVQADGISNGLEQWRFKHNPLPNIDFQDIDLPTMIFNKKVATPLLISSMTGGTELASRINQQLAIAAEERGWSLALGSMRAAIENEELAYSFQMRKFAPTIPIIANVGLVQLNYGVTNDQCLRLVELSEADALVFHMNSMQEVFQPEGDTNFADLLRKLETVIKETDIPIGVKEVGWGIDGETAKALQNIGVQFIDVAGAGGTSWSQVERYRTSSKIQYAAASSFADWGLSTADSIREVSAEASECLILGSGGLHTGVDAAKAIALGAHVAGFGRTLLQYAVQSIDDQSLSIPQLMSPKELSLLQHMEKIEYELKVAMFGIGAETITQLKKHDRLIRQ</sequence>
<comment type="subunit">
    <text evidence="10 11">Homooctamer. Dimer of tetramers.</text>
</comment>
<dbReference type="PANTHER" id="PTHR43665:SF1">
    <property type="entry name" value="ISOPENTENYL-DIPHOSPHATE DELTA-ISOMERASE"/>
    <property type="match status" value="1"/>
</dbReference>
<comment type="caution">
    <text evidence="11">Lacks conserved residue(s) required for the propagation of feature annotation.</text>
</comment>
<feature type="binding site" evidence="11">
    <location>
        <position position="69"/>
    </location>
    <ligand>
        <name>FMN</name>
        <dbReference type="ChEBI" id="CHEBI:58210"/>
    </ligand>
</feature>
<dbReference type="InterPro" id="IPR011179">
    <property type="entry name" value="IPdP_isomerase"/>
</dbReference>
<keyword evidence="6 11" id="KW-0460">Magnesium</keyword>
<dbReference type="GO" id="GO:0005737">
    <property type="term" value="C:cytoplasm"/>
    <property type="evidence" value="ECO:0007669"/>
    <property type="project" value="UniProtKB-SubCell"/>
</dbReference>
<proteinExistence type="inferred from homology"/>
<dbReference type="GO" id="GO:0000287">
    <property type="term" value="F:magnesium ion binding"/>
    <property type="evidence" value="ECO:0007669"/>
    <property type="project" value="UniProtKB-UniRule"/>
</dbReference>
<evidence type="ECO:0000256" key="5">
    <source>
        <dbReference type="ARBA" id="ARBA00022723"/>
    </source>
</evidence>
<dbReference type="GO" id="GO:0008299">
    <property type="term" value="P:isoprenoid biosynthetic process"/>
    <property type="evidence" value="ECO:0007669"/>
    <property type="project" value="UniProtKB-UniRule"/>
</dbReference>
<evidence type="ECO:0000256" key="6">
    <source>
        <dbReference type="ARBA" id="ARBA00022842"/>
    </source>
</evidence>
<dbReference type="Proteomes" id="UP001056756">
    <property type="component" value="Chromosome"/>
</dbReference>
<evidence type="ECO:0000256" key="11">
    <source>
        <dbReference type="HAMAP-Rule" id="MF_00354"/>
    </source>
</evidence>
<dbReference type="InterPro" id="IPR000262">
    <property type="entry name" value="FMN-dep_DH"/>
</dbReference>
<keyword evidence="8 11" id="KW-0414">Isoprene biosynthesis</keyword>
<feature type="binding site" evidence="11">
    <location>
        <begin position="100"/>
        <end position="102"/>
    </location>
    <ligand>
        <name>substrate</name>
    </ligand>
</feature>
<gene>
    <name evidence="11 13" type="primary">fni</name>
    <name evidence="13" type="ORF">NAG76_13445</name>
</gene>
<feature type="binding site" evidence="11">
    <location>
        <begin position="70"/>
        <end position="72"/>
    </location>
    <ligand>
        <name>FMN</name>
        <dbReference type="ChEBI" id="CHEBI:58210"/>
    </ligand>
</feature>
<feature type="binding site" evidence="11">
    <location>
        <position position="100"/>
    </location>
    <ligand>
        <name>FMN</name>
        <dbReference type="ChEBI" id="CHEBI:58210"/>
    </ligand>
</feature>
<comment type="catalytic activity">
    <reaction evidence="11">
        <text>isopentenyl diphosphate = dimethylallyl diphosphate</text>
        <dbReference type="Rhea" id="RHEA:23284"/>
        <dbReference type="ChEBI" id="CHEBI:57623"/>
        <dbReference type="ChEBI" id="CHEBI:128769"/>
        <dbReference type="EC" id="5.3.3.2"/>
    </reaction>
</comment>
<dbReference type="PIRSF" id="PIRSF003314">
    <property type="entry name" value="IPP_isomerase"/>
    <property type="match status" value="1"/>
</dbReference>
<comment type="cofactor">
    <cofactor evidence="1 11">
        <name>FMN</name>
        <dbReference type="ChEBI" id="CHEBI:58210"/>
    </cofactor>
</comment>
<evidence type="ECO:0000256" key="4">
    <source>
        <dbReference type="ARBA" id="ARBA00022643"/>
    </source>
</evidence>
<evidence type="ECO:0000256" key="7">
    <source>
        <dbReference type="ARBA" id="ARBA00022857"/>
    </source>
</evidence>
<evidence type="ECO:0000256" key="3">
    <source>
        <dbReference type="ARBA" id="ARBA00022630"/>
    </source>
</evidence>
<dbReference type="EC" id="5.3.3.2" evidence="11"/>
<evidence type="ECO:0000256" key="1">
    <source>
        <dbReference type="ARBA" id="ARBA00001917"/>
    </source>
</evidence>
<dbReference type="SUPFAM" id="SSF51395">
    <property type="entry name" value="FMN-linked oxidoreductases"/>
    <property type="match status" value="1"/>
</dbReference>
<dbReference type="GO" id="GO:0070402">
    <property type="term" value="F:NADPH binding"/>
    <property type="evidence" value="ECO:0007669"/>
    <property type="project" value="UniProtKB-UniRule"/>
</dbReference>
<reference evidence="13" key="1">
    <citation type="submission" date="2022-05" db="EMBL/GenBank/DDBJ databases">
        <title>Novel bacterial taxa in a minimal lignocellulolytic consortium and its capacity to transform plastics disclosed by genome-resolved metagenomics.</title>
        <authorList>
            <person name="Rodriguez C.A.D."/>
            <person name="Diaz-Garcia L."/>
            <person name="Herrera K."/>
            <person name="Tarazona N.A."/>
            <person name="Sproer C."/>
            <person name="Overmann J."/>
            <person name="Jimenez D.J."/>
        </authorList>
    </citation>
    <scope>NUCLEOTIDE SEQUENCE</scope>
    <source>
        <strain evidence="13">MAG5</strain>
    </source>
</reference>
<evidence type="ECO:0000256" key="8">
    <source>
        <dbReference type="ARBA" id="ARBA00023229"/>
    </source>
</evidence>
<keyword evidence="3 11" id="KW-0285">Flavoprotein</keyword>
<dbReference type="GO" id="GO:0010181">
    <property type="term" value="F:FMN binding"/>
    <property type="evidence" value="ECO:0007669"/>
    <property type="project" value="UniProtKB-UniRule"/>
</dbReference>
<dbReference type="NCBIfam" id="TIGR02151">
    <property type="entry name" value="IPP_isom_2"/>
    <property type="match status" value="1"/>
</dbReference>
<feature type="binding site" evidence="11">
    <location>
        <position position="163"/>
    </location>
    <ligand>
        <name>substrate</name>
    </ligand>
</feature>
<evidence type="ECO:0000256" key="10">
    <source>
        <dbReference type="ARBA" id="ARBA00025810"/>
    </source>
</evidence>
<accession>A0A9J6ZA68</accession>
<organism evidence="13 14">
    <name type="scientific">Candidatus Pristimantibacillus lignocellulolyticus</name>
    <dbReference type="NCBI Taxonomy" id="2994561"/>
    <lineage>
        <taxon>Bacteria</taxon>
        <taxon>Bacillati</taxon>
        <taxon>Bacillota</taxon>
        <taxon>Bacilli</taxon>
        <taxon>Bacillales</taxon>
        <taxon>Paenibacillaceae</taxon>
        <taxon>Candidatus Pristimantibacillus</taxon>
    </lineage>
</organism>
<evidence type="ECO:0000256" key="9">
    <source>
        <dbReference type="ARBA" id="ARBA00023235"/>
    </source>
</evidence>